<reference evidence="2 3" key="1">
    <citation type="submission" date="2024-09" db="EMBL/GenBank/DDBJ databases">
        <authorList>
            <person name="Sun Q."/>
            <person name="Mori K."/>
        </authorList>
    </citation>
    <scope>NUCLEOTIDE SEQUENCE [LARGE SCALE GENOMIC DNA]</scope>
    <source>
        <strain evidence="2 3">JCM 11683</strain>
    </source>
</reference>
<feature type="region of interest" description="Disordered" evidence="1">
    <location>
        <begin position="245"/>
        <end position="268"/>
    </location>
</feature>
<dbReference type="EMBL" id="JBHMAU010000133">
    <property type="protein sequence ID" value="MFB9777976.1"/>
    <property type="molecule type" value="Genomic_DNA"/>
</dbReference>
<comment type="caution">
    <text evidence="2">The sequence shown here is derived from an EMBL/GenBank/DDBJ whole genome shotgun (WGS) entry which is preliminary data.</text>
</comment>
<feature type="compositionally biased region" description="Acidic residues" evidence="1">
    <location>
        <begin position="16"/>
        <end position="34"/>
    </location>
</feature>
<feature type="compositionally biased region" description="Low complexity" evidence="1">
    <location>
        <begin position="35"/>
        <end position="44"/>
    </location>
</feature>
<organism evidence="2 3">
    <name type="scientific">Brevibacterium otitidis</name>
    <dbReference type="NCBI Taxonomy" id="53364"/>
    <lineage>
        <taxon>Bacteria</taxon>
        <taxon>Bacillati</taxon>
        <taxon>Actinomycetota</taxon>
        <taxon>Actinomycetes</taxon>
        <taxon>Micrococcales</taxon>
        <taxon>Brevibacteriaceae</taxon>
        <taxon>Brevibacterium</taxon>
    </lineage>
</organism>
<feature type="compositionally biased region" description="Basic and acidic residues" evidence="1">
    <location>
        <begin position="61"/>
        <end position="70"/>
    </location>
</feature>
<feature type="region of interest" description="Disordered" evidence="1">
    <location>
        <begin position="1"/>
        <end position="75"/>
    </location>
</feature>
<name>A0ABV5X7D4_9MICO</name>
<dbReference type="Pfam" id="PF12502">
    <property type="entry name" value="DUF3710"/>
    <property type="match status" value="1"/>
</dbReference>
<sequence length="268" mass="29391">MGLFDIFSKKKHSTDDEVAPETDAVAEDTDDTAEADGPVAAAEAAADEEGDDEEEFAKAAPLDREEKGPFDSEEEAPELNRIDLGALHLPVHDGMQLRLDAEEKTNKIIAVTVQHSGGAMQLQVFAAPTSEGVWNTVRGQIEQNIAKRGGQTDELYTELGRELLTRIPVQTSDGRKGLRIARFAGIDGPRWFIRGVFSGKAIDDGEVRALFVEQFRNIIVHRGTEPMPPRELLPLTAPNVKQPDAVAEANKDDDINPFERGPEITEVR</sequence>
<evidence type="ECO:0000313" key="2">
    <source>
        <dbReference type="EMBL" id="MFB9777976.1"/>
    </source>
</evidence>
<feature type="compositionally biased region" description="Acidic residues" evidence="1">
    <location>
        <begin position="45"/>
        <end position="55"/>
    </location>
</feature>
<proteinExistence type="predicted"/>
<accession>A0ABV5X7D4</accession>
<gene>
    <name evidence="2" type="ORF">ACFFN1_16485</name>
</gene>
<evidence type="ECO:0000256" key="1">
    <source>
        <dbReference type="SAM" id="MobiDB-lite"/>
    </source>
</evidence>
<protein>
    <submittedName>
        <fullName evidence="2">DUF3710 domain-containing protein</fullName>
    </submittedName>
</protein>
<keyword evidence="3" id="KW-1185">Reference proteome</keyword>
<dbReference type="RefSeq" id="WP_376841988.1">
    <property type="nucleotide sequence ID" value="NZ_JBHMAU010000133.1"/>
</dbReference>
<dbReference type="Proteomes" id="UP001589707">
    <property type="component" value="Unassembled WGS sequence"/>
</dbReference>
<evidence type="ECO:0000313" key="3">
    <source>
        <dbReference type="Proteomes" id="UP001589707"/>
    </source>
</evidence>
<dbReference type="InterPro" id="IPR022183">
    <property type="entry name" value="DUF3710"/>
</dbReference>